<keyword evidence="3" id="KW-1185">Reference proteome</keyword>
<dbReference type="PROSITE" id="PS51186">
    <property type="entry name" value="GNAT"/>
    <property type="match status" value="1"/>
</dbReference>
<dbReference type="HOGENOM" id="CLU_1784868_0_0_11"/>
<organism evidence="2 3">
    <name type="scientific">Xylanimonas cellulosilytica (strain DSM 15894 / JCM 12276 / CECT 5975 / KCTC 9989 / LMG 20990 / NBRC 107835 / XIL07)</name>
    <dbReference type="NCBI Taxonomy" id="446471"/>
    <lineage>
        <taxon>Bacteria</taxon>
        <taxon>Bacillati</taxon>
        <taxon>Actinomycetota</taxon>
        <taxon>Actinomycetes</taxon>
        <taxon>Micrococcales</taxon>
        <taxon>Promicromonosporaceae</taxon>
        <taxon>Xylanimonas</taxon>
    </lineage>
</organism>
<evidence type="ECO:0000313" key="2">
    <source>
        <dbReference type="EMBL" id="ACZ30634.1"/>
    </source>
</evidence>
<dbReference type="GO" id="GO:0016747">
    <property type="term" value="F:acyltransferase activity, transferring groups other than amino-acyl groups"/>
    <property type="evidence" value="ECO:0007669"/>
    <property type="project" value="InterPro"/>
</dbReference>
<name>D1BSE2_XYLCX</name>
<dbReference type="eggNOG" id="COG0456">
    <property type="taxonomic scope" value="Bacteria"/>
</dbReference>
<reference evidence="3" key="1">
    <citation type="submission" date="2009-11" db="EMBL/GenBank/DDBJ databases">
        <title>The complete chromosome of Xylanimonas cellulosilytica DSM 15894.</title>
        <authorList>
            <consortium name="US DOE Joint Genome Institute (JGI-PGF)"/>
            <person name="Lucas S."/>
            <person name="Copeland A."/>
            <person name="Lapidus A."/>
            <person name="Glavina del Rio T."/>
            <person name="Dalin E."/>
            <person name="Tice H."/>
            <person name="Bruce D."/>
            <person name="Goodwin L."/>
            <person name="Pitluck S."/>
            <person name="Kyrpides N."/>
            <person name="Mavromatis K."/>
            <person name="Ivanova N."/>
            <person name="Mikhailova N."/>
            <person name="Foster B."/>
            <person name="Clum A."/>
            <person name="Brettin T."/>
            <person name="Detter J.C."/>
            <person name="Han C."/>
            <person name="Larimer F."/>
            <person name="Land M."/>
            <person name="Hauser L."/>
            <person name="Markowitz V."/>
            <person name="Cheng J.F."/>
            <person name="Hugenholtz P."/>
            <person name="Woyke T."/>
            <person name="Wu D."/>
            <person name="Gehrich-Schroeter G."/>
            <person name="Schneider S."/>
            <person name="Pukall S.R."/>
            <person name="Klenk H.P."/>
            <person name="Eisen J.A."/>
        </authorList>
    </citation>
    <scope>NUCLEOTIDE SEQUENCE [LARGE SCALE GENOMIC DNA]</scope>
    <source>
        <strain evidence="3">DSM 15894 / CECT 5975 / LMG 20990 / XIL07</strain>
    </source>
</reference>
<protein>
    <submittedName>
        <fullName evidence="2">GCN5-related N-acetyltransferase</fullName>
    </submittedName>
</protein>
<dbReference type="Pfam" id="PF00583">
    <property type="entry name" value="Acetyltransf_1"/>
    <property type="match status" value="1"/>
</dbReference>
<dbReference type="SUPFAM" id="SSF55729">
    <property type="entry name" value="Acyl-CoA N-acyltransferases (Nat)"/>
    <property type="match status" value="1"/>
</dbReference>
<dbReference type="InterPro" id="IPR000182">
    <property type="entry name" value="GNAT_dom"/>
</dbReference>
<dbReference type="Gene3D" id="3.40.630.30">
    <property type="match status" value="1"/>
</dbReference>
<reference evidence="2 3" key="2">
    <citation type="journal article" date="2010" name="Stand. Genomic Sci.">
        <title>Complete genome sequence of Xylanimonas cellulosilytica type strain (XIL07).</title>
        <authorList>
            <person name="Foster B."/>
            <person name="Pukall R."/>
            <person name="Abt B."/>
            <person name="Nolan M."/>
            <person name="Glavina Del Rio T."/>
            <person name="Chen F."/>
            <person name="Lucas S."/>
            <person name="Tice H."/>
            <person name="Pitluck S."/>
            <person name="Cheng J.-F."/>
            <person name="Chertkov O."/>
            <person name="Brettin T."/>
            <person name="Han C."/>
            <person name="Detter J.C."/>
            <person name="Bruce D."/>
            <person name="Goodwin L."/>
            <person name="Ivanova N."/>
            <person name="Mavromatis K."/>
            <person name="Pati A."/>
            <person name="Mikhailova N."/>
            <person name="Chen A."/>
            <person name="Palaniappan K."/>
            <person name="Land M."/>
            <person name="Hauser L."/>
            <person name="Chang Y.-J."/>
            <person name="Jeffries C.D."/>
            <person name="Chain P."/>
            <person name="Rohde M."/>
            <person name="Goeker M."/>
            <person name="Bristow J."/>
            <person name="Eisen J.A."/>
            <person name="Markowitz V."/>
            <person name="Hugenholtz P."/>
            <person name="Kyrpides N.C."/>
            <person name="Klenk H.-P."/>
            <person name="Lapidus A."/>
        </authorList>
    </citation>
    <scope>NUCLEOTIDE SEQUENCE [LARGE SCALE GENOMIC DNA]</scope>
    <source>
        <strain evidence="3">DSM 15894 / CECT 5975 / LMG 20990 / XIL07</strain>
    </source>
</reference>
<gene>
    <name evidence="2" type="ordered locus">Xcel_1609</name>
</gene>
<dbReference type="Proteomes" id="UP000002255">
    <property type="component" value="Chromosome"/>
</dbReference>
<proteinExistence type="predicted"/>
<dbReference type="InterPro" id="IPR016181">
    <property type="entry name" value="Acyl_CoA_acyltransferase"/>
</dbReference>
<feature type="domain" description="N-acetyltransferase" evidence="1">
    <location>
        <begin position="1"/>
        <end position="133"/>
    </location>
</feature>
<dbReference type="AlphaFoldDB" id="D1BSE2"/>
<sequence length="133" mass="14964">MLGLADVFPQDAYPFPRDDISARWLGEIADPAIQCFVVDVDGVVQGFAAIRGDEFLHFGVTVEQWGSGLARRAHDEVLARMRHAGVRTAWLRVFAGNGRGRRFYENLGWTLTGERSLTSFPPYPELLHYARTL</sequence>
<evidence type="ECO:0000259" key="1">
    <source>
        <dbReference type="PROSITE" id="PS51186"/>
    </source>
</evidence>
<dbReference type="KEGG" id="xce:Xcel_1609"/>
<accession>D1BSE2</accession>
<evidence type="ECO:0000313" key="3">
    <source>
        <dbReference type="Proteomes" id="UP000002255"/>
    </source>
</evidence>
<dbReference type="STRING" id="446471.Xcel_1609"/>
<dbReference type="EMBL" id="CP001821">
    <property type="protein sequence ID" value="ACZ30634.1"/>
    <property type="molecule type" value="Genomic_DNA"/>
</dbReference>